<gene>
    <name evidence="3" type="primary">dndC</name>
    <name evidence="3" type="ORF">F7Q99_35305</name>
</gene>
<keyword evidence="4" id="KW-1185">Reference proteome</keyword>
<dbReference type="SUPFAM" id="SSF52402">
    <property type="entry name" value="Adenine nucleotide alpha hydrolases-like"/>
    <property type="match status" value="1"/>
</dbReference>
<dbReference type="InterPro" id="IPR014729">
    <property type="entry name" value="Rossmann-like_a/b/a_fold"/>
</dbReference>
<sequence>MPPPPPVLVPGLGPTRRSPFGDLAPHEYLEMLLEEIRELYRADQVPWVVGYSGGKDSTLVAALVWWALASLPPEQRTKTVHVISTDTLVENPLVAAWVGRSLDAMREAAAAQQLPIEVHRLTPAVEDSFWMCLIGRGYAAPRPKFRWCTERLKIKPSSRFIRSVVAAHGEAILVLGIRKAESAARAKSMARHEKGRVRERLSPNGDLPNSLVYSPIEALTNDEVWILLMQYDNPWGHSHKDLLGLYQGASPDSECPLVVDTTTPSCGDSRFGCWTCTMVSQDKSLKAMIANDDDNVWMRPLLELRNALDIDDDRHLRDYRRSNGTLMLFHGRLVHGPYTQAAREDWLRRLLRAQHQIRTRGPEYVRDLALISLEELHAIRHEWVVVKHEVEDLLPSIYLEETGEPFPGPAVLDGGVGFDAAAMAVLREVCDGDESQYQGVRALLGLERRFRTAGRRAGYFEALEKTVTKYMFTDEDDALRYAIAREEIRSGLYHQSGPEPPEAGGDDDNPYGSKESS</sequence>
<evidence type="ECO:0000259" key="2">
    <source>
        <dbReference type="Pfam" id="PF01507"/>
    </source>
</evidence>
<keyword evidence="3" id="KW-0808">Transferase</keyword>
<dbReference type="AlphaFoldDB" id="A0A6N7L3G5"/>
<dbReference type="NCBIfam" id="NF005316">
    <property type="entry name" value="PRK06850.1"/>
    <property type="match status" value="1"/>
</dbReference>
<organism evidence="3 4">
    <name type="scientific">Streptomyces kaniharaensis</name>
    <dbReference type="NCBI Taxonomy" id="212423"/>
    <lineage>
        <taxon>Bacteria</taxon>
        <taxon>Bacillati</taxon>
        <taxon>Actinomycetota</taxon>
        <taxon>Actinomycetes</taxon>
        <taxon>Kitasatosporales</taxon>
        <taxon>Streptomycetaceae</taxon>
        <taxon>Streptomyces</taxon>
    </lineage>
</organism>
<evidence type="ECO:0000313" key="3">
    <source>
        <dbReference type="EMBL" id="MQS17309.1"/>
    </source>
</evidence>
<dbReference type="GO" id="GO:0016740">
    <property type="term" value="F:transferase activity"/>
    <property type="evidence" value="ECO:0007669"/>
    <property type="project" value="UniProtKB-KW"/>
</dbReference>
<dbReference type="EMBL" id="WBOF01000004">
    <property type="protein sequence ID" value="MQS17309.1"/>
    <property type="molecule type" value="Genomic_DNA"/>
</dbReference>
<evidence type="ECO:0000256" key="1">
    <source>
        <dbReference type="SAM" id="MobiDB-lite"/>
    </source>
</evidence>
<dbReference type="OrthoDB" id="9774475at2"/>
<dbReference type="InterPro" id="IPR050128">
    <property type="entry name" value="Sulfate_adenylyltrnsfr_sub2"/>
</dbReference>
<dbReference type="InterPro" id="IPR017598">
    <property type="entry name" value="SulphurTrfase_DndC"/>
</dbReference>
<evidence type="ECO:0000313" key="4">
    <source>
        <dbReference type="Proteomes" id="UP000450000"/>
    </source>
</evidence>
<proteinExistence type="predicted"/>
<dbReference type="PANTHER" id="PTHR43196:SF2">
    <property type="entry name" value="PHOSPHOADENOSINE PHOSPHOSULFATE REDUCTASE"/>
    <property type="match status" value="1"/>
</dbReference>
<dbReference type="Proteomes" id="UP000450000">
    <property type="component" value="Unassembled WGS sequence"/>
</dbReference>
<feature type="domain" description="Phosphoadenosine phosphosulphate reductase" evidence="2">
    <location>
        <begin position="48"/>
        <end position="233"/>
    </location>
</feature>
<comment type="caution">
    <text evidence="3">The sequence shown here is derived from an EMBL/GenBank/DDBJ whole genome shotgun (WGS) entry which is preliminary data.</text>
</comment>
<dbReference type="Pfam" id="PF01507">
    <property type="entry name" value="PAPS_reduct"/>
    <property type="match status" value="1"/>
</dbReference>
<reference evidence="3 4" key="1">
    <citation type="submission" date="2019-09" db="EMBL/GenBank/DDBJ databases">
        <title>Genome Sequences of Streptomyces kaniharaensis ATCC 21070.</title>
        <authorList>
            <person name="Zhu W."/>
            <person name="De Crecy-Lagard V."/>
            <person name="Richards N.G."/>
        </authorList>
    </citation>
    <scope>NUCLEOTIDE SEQUENCE [LARGE SCALE GENOMIC DNA]</scope>
    <source>
        <strain evidence="3 4">SF-557</strain>
    </source>
</reference>
<dbReference type="InterPro" id="IPR002500">
    <property type="entry name" value="PAPS_reduct_dom"/>
</dbReference>
<dbReference type="RefSeq" id="WP_153469956.1">
    <property type="nucleotide sequence ID" value="NZ_WBOF01000004.1"/>
</dbReference>
<protein>
    <submittedName>
        <fullName evidence="3">DNA phosphorothioation system sulfurtransferase DndC</fullName>
    </submittedName>
</protein>
<dbReference type="PANTHER" id="PTHR43196">
    <property type="entry name" value="SULFATE ADENYLYLTRANSFERASE SUBUNIT 2"/>
    <property type="match status" value="1"/>
</dbReference>
<feature type="region of interest" description="Disordered" evidence="1">
    <location>
        <begin position="491"/>
        <end position="517"/>
    </location>
</feature>
<dbReference type="Gene3D" id="3.40.50.620">
    <property type="entry name" value="HUPs"/>
    <property type="match status" value="1"/>
</dbReference>
<name>A0A6N7L3G5_9ACTN</name>
<dbReference type="NCBIfam" id="TIGR03183">
    <property type="entry name" value="DNA_S_dndC"/>
    <property type="match status" value="1"/>
</dbReference>
<accession>A0A6N7L3G5</accession>